<dbReference type="Gene3D" id="2.130.10.10">
    <property type="entry name" value="YVTN repeat-like/Quinoprotein amine dehydrogenase"/>
    <property type="match status" value="1"/>
</dbReference>
<protein>
    <recommendedName>
        <fullName evidence="6">WD repeat-containing protein JIP5</fullName>
    </recommendedName>
    <alternativeName>
        <fullName evidence="7">WD repeat-containing protein jip5</fullName>
    </alternativeName>
</protein>
<comment type="similarity">
    <text evidence="2">Belongs to the WD repeat WDR55 family.</text>
</comment>
<dbReference type="SUPFAM" id="SSF50978">
    <property type="entry name" value="WD40 repeat-like"/>
    <property type="match status" value="1"/>
</dbReference>
<evidence type="ECO:0000256" key="8">
    <source>
        <dbReference type="SAM" id="MobiDB-lite"/>
    </source>
</evidence>
<comment type="subcellular location">
    <subcellularLocation>
        <location evidence="1">Nucleus</location>
        <location evidence="1">Nucleolus</location>
    </subcellularLocation>
</comment>
<gene>
    <name evidence="9" type="ORF">QG37_06930</name>
</gene>
<dbReference type="GO" id="GO:0045943">
    <property type="term" value="P:positive regulation of transcription by RNA polymerase I"/>
    <property type="evidence" value="ECO:0007669"/>
    <property type="project" value="TreeGrafter"/>
</dbReference>
<evidence type="ECO:0000256" key="7">
    <source>
        <dbReference type="ARBA" id="ARBA00039514"/>
    </source>
</evidence>
<dbReference type="InterPro" id="IPR015943">
    <property type="entry name" value="WD40/YVTN_repeat-like_dom_sf"/>
</dbReference>
<evidence type="ECO:0000256" key="4">
    <source>
        <dbReference type="ARBA" id="ARBA00022737"/>
    </source>
</evidence>
<dbReference type="GO" id="GO:0005730">
    <property type="term" value="C:nucleolus"/>
    <property type="evidence" value="ECO:0007669"/>
    <property type="project" value="UniProtKB-SubCell"/>
</dbReference>
<dbReference type="VEuPathDB" id="FungiDB:CJI97_004732"/>
<feature type="region of interest" description="Disordered" evidence="8">
    <location>
        <begin position="387"/>
        <end position="524"/>
    </location>
</feature>
<keyword evidence="3" id="KW-0853">WD repeat</keyword>
<evidence type="ECO:0000313" key="10">
    <source>
        <dbReference type="Proteomes" id="UP000037122"/>
    </source>
</evidence>
<reference evidence="10" key="1">
    <citation type="journal article" date="2015" name="BMC Genomics">
        <title>Draft genome of a commonly misdiagnosed multidrug resistant pathogen Candida auris.</title>
        <authorList>
            <person name="Chatterjee S."/>
            <person name="Alampalli S.V."/>
            <person name="Nageshan R.K."/>
            <person name="Chettiar S.T."/>
            <person name="Joshi S."/>
            <person name="Tatu U.S."/>
        </authorList>
    </citation>
    <scope>NUCLEOTIDE SEQUENCE [LARGE SCALE GENOMIC DNA]</scope>
    <source>
        <strain evidence="10">6684</strain>
    </source>
</reference>
<evidence type="ECO:0000313" key="9">
    <source>
        <dbReference type="EMBL" id="KND96814.1"/>
    </source>
</evidence>
<feature type="compositionally biased region" description="Low complexity" evidence="8">
    <location>
        <begin position="399"/>
        <end position="408"/>
    </location>
</feature>
<dbReference type="Proteomes" id="UP000037122">
    <property type="component" value="Unassembled WGS sequence"/>
</dbReference>
<evidence type="ECO:0000256" key="6">
    <source>
        <dbReference type="ARBA" id="ARBA00039238"/>
    </source>
</evidence>
<feature type="compositionally biased region" description="Polar residues" evidence="8">
    <location>
        <begin position="491"/>
        <end position="500"/>
    </location>
</feature>
<evidence type="ECO:0000256" key="5">
    <source>
        <dbReference type="ARBA" id="ARBA00023242"/>
    </source>
</evidence>
<comment type="caution">
    <text evidence="9">The sequence shown here is derived from an EMBL/GenBank/DDBJ whole genome shotgun (WGS) entry which is preliminary data.</text>
</comment>
<evidence type="ECO:0000256" key="2">
    <source>
        <dbReference type="ARBA" id="ARBA00007625"/>
    </source>
</evidence>
<evidence type="ECO:0000256" key="3">
    <source>
        <dbReference type="ARBA" id="ARBA00022574"/>
    </source>
</evidence>
<dbReference type="PANTHER" id="PTHR19924">
    <property type="entry name" value="UTP15 U3 SMALL NUCLEOLAR RNA-ASSOCIATED PROTEIN 15 FAMILY MEMBER"/>
    <property type="match status" value="1"/>
</dbReference>
<name>A0A0L0NS13_CANAR</name>
<dbReference type="VEuPathDB" id="FungiDB:QG37_06930"/>
<dbReference type="InterPro" id="IPR036322">
    <property type="entry name" value="WD40_repeat_dom_sf"/>
</dbReference>
<accession>A0A0L0NS13</accession>
<organism evidence="9 10">
    <name type="scientific">Candidozyma auris</name>
    <name type="common">Yeast</name>
    <name type="synonym">Candida auris</name>
    <dbReference type="NCBI Taxonomy" id="498019"/>
    <lineage>
        <taxon>Eukaryota</taxon>
        <taxon>Fungi</taxon>
        <taxon>Dikarya</taxon>
        <taxon>Ascomycota</taxon>
        <taxon>Saccharomycotina</taxon>
        <taxon>Pichiomycetes</taxon>
        <taxon>Metschnikowiaceae</taxon>
        <taxon>Candidozyma</taxon>
    </lineage>
</organism>
<dbReference type="AlphaFoldDB" id="A0A0L0NS13"/>
<dbReference type="VEuPathDB" id="FungiDB:CJI96_0004433"/>
<dbReference type="VEuPathDB" id="FungiDB:CJJ09_004731"/>
<dbReference type="EMBL" id="LGST01000050">
    <property type="protein sequence ID" value="KND96814.1"/>
    <property type="molecule type" value="Genomic_DNA"/>
</dbReference>
<keyword evidence="4" id="KW-0677">Repeat</keyword>
<dbReference type="GO" id="GO:0006364">
    <property type="term" value="P:rRNA processing"/>
    <property type="evidence" value="ECO:0007669"/>
    <property type="project" value="TreeGrafter"/>
</dbReference>
<dbReference type="VEuPathDB" id="FungiDB:B9J08_004719"/>
<evidence type="ECO:0000256" key="1">
    <source>
        <dbReference type="ARBA" id="ARBA00004604"/>
    </source>
</evidence>
<dbReference type="PANTHER" id="PTHR19924:SF31">
    <property type="entry name" value="WD REPEAT-CONTAINING PROTEIN JIP5"/>
    <property type="match status" value="1"/>
</dbReference>
<feature type="compositionally biased region" description="Basic and acidic residues" evidence="8">
    <location>
        <begin position="439"/>
        <end position="449"/>
    </location>
</feature>
<sequence>MVRRSRKLSKLEDLESKSSPILQINYNEPLFSSAAHPTEPLLVSGLATGHVFCHRYDDEALEESLWSAKSAFNRINKEDFTISQLKKKWWTEVDHSDSNSTVDVVWKTRRHQGSCRSVIFDCREDVVGESIFSVGTDHIIKRANTETGKVIGKSNLSPHYDDSKEAVTTLQMSTSHPFLLAGTENGQVLVFDSNELRGNSLKFKLAQLHEDSINKILPMPAISPYHYLTLGSTTLAHFDIRKGLITQSDDQSDELLSMCYPNEFYDKNGNDTVLVSHGEGIVTIWKNSVNRLSDQILRIKVNKNASIDVIMPTMNGENSELNCVWCGDSEGLLHKVDYKKSKVVETRVHSATMGKLGGIDEVGCLDIDYKYRLVSSGMEGLKIWSKGADTDSDNDDSDVSVVESSTDSSSEEDLDCSSLSENADSYGAEGLKQPPLSSDGKKENERRLETFCNQSDPHDEGENMQLAKKRREVSERFTQSKKARPEHIGESTKNSISSKASELKKVSSKTSKASKSGIQKFDGL</sequence>
<proteinExistence type="inferred from homology"/>
<dbReference type="VEuPathDB" id="FungiDB:CJJ07_003599"/>
<keyword evidence="5" id="KW-0539">Nucleus</keyword>